<reference evidence="14 15" key="1">
    <citation type="submission" date="2020-12" db="EMBL/GenBank/DDBJ databases">
        <title>A novel species.</title>
        <authorList>
            <person name="Li K."/>
        </authorList>
    </citation>
    <scope>NUCLEOTIDE SEQUENCE [LARGE SCALE GENOMIC DNA]</scope>
    <source>
        <strain evidence="14 15">ZYC-3</strain>
    </source>
</reference>
<evidence type="ECO:0000256" key="6">
    <source>
        <dbReference type="ARBA" id="ARBA00012947"/>
    </source>
</evidence>
<evidence type="ECO:0000256" key="8">
    <source>
        <dbReference type="ARBA" id="ARBA00025046"/>
    </source>
</evidence>
<keyword evidence="13" id="KW-0479">Metal-binding</keyword>
<dbReference type="EC" id="4.1.1.112" evidence="6"/>
<dbReference type="GO" id="GO:0008948">
    <property type="term" value="F:oxaloacetate decarboxylase activity"/>
    <property type="evidence" value="ECO:0007669"/>
    <property type="project" value="UniProtKB-EC"/>
</dbReference>
<dbReference type="GO" id="GO:0046872">
    <property type="term" value="F:metal ion binding"/>
    <property type="evidence" value="ECO:0007669"/>
    <property type="project" value="UniProtKB-KW"/>
</dbReference>
<evidence type="ECO:0000256" key="10">
    <source>
        <dbReference type="ARBA" id="ARBA00030169"/>
    </source>
</evidence>
<organism evidence="14 15">
    <name type="scientific">Streptomyces liliifuscus</name>
    <dbReference type="NCBI Taxonomy" id="2797636"/>
    <lineage>
        <taxon>Bacteria</taxon>
        <taxon>Bacillati</taxon>
        <taxon>Actinomycetota</taxon>
        <taxon>Actinomycetes</taxon>
        <taxon>Kitasatosporales</taxon>
        <taxon>Streptomycetaceae</taxon>
        <taxon>Streptomyces</taxon>
    </lineage>
</organism>
<evidence type="ECO:0000256" key="4">
    <source>
        <dbReference type="ARBA" id="ARBA00011233"/>
    </source>
</evidence>
<evidence type="ECO:0000313" key="15">
    <source>
        <dbReference type="Proteomes" id="UP000595636"/>
    </source>
</evidence>
<dbReference type="RefSeq" id="WP_200400986.1">
    <property type="nucleotide sequence ID" value="NZ_CP066831.1"/>
</dbReference>
<dbReference type="AlphaFoldDB" id="A0A7T7RGV4"/>
<dbReference type="EC" id="4.1.3.17" evidence="5"/>
<dbReference type="PANTHER" id="PTHR33254">
    <property type="entry name" value="4-HYDROXY-4-METHYL-2-OXOGLUTARATE ALDOLASE 3-RELATED"/>
    <property type="match status" value="1"/>
</dbReference>
<gene>
    <name evidence="14" type="ORF">JEQ17_46550</name>
</gene>
<sequence length="203" mass="20424">MTHTEPAADAARGHSTATLFEASSSAAHACDPALRAVWPGARVAGPAFTVRGIGGDNLALHRAVAAAPAGSVLVVDLQGAAHGHWGEILAVAAQHRGILGLVVDGGVRDVAEQAALAFPVFARHVTVVGTGKEHPGQVAVPVRVGGVVVRPGDLVVGDADGVVVVPAQAVTETLDGSDARVAAERHALTAIRAGTTTLEYYGL</sequence>
<dbReference type="EMBL" id="CP066831">
    <property type="protein sequence ID" value="QQM46152.1"/>
    <property type="molecule type" value="Genomic_DNA"/>
</dbReference>
<dbReference type="PANTHER" id="PTHR33254:SF4">
    <property type="entry name" value="4-HYDROXY-4-METHYL-2-OXOGLUTARATE ALDOLASE 3-RELATED"/>
    <property type="match status" value="1"/>
</dbReference>
<comment type="function">
    <text evidence="8">Catalyzes the aldol cleavage of 4-hydroxy-4-methyl-2-oxoglutarate (HMG) into 2 molecules of pyruvate. Also contains a secondary oxaloacetate (OAA) decarboxylase activity due to the common pyruvate enolate transition state formed following C-C bond cleavage in the retro-aldol and decarboxylation reactions.</text>
</comment>
<keyword evidence="13" id="KW-0460">Magnesium</keyword>
<comment type="catalytic activity">
    <reaction evidence="12">
        <text>oxaloacetate + H(+) = pyruvate + CO2</text>
        <dbReference type="Rhea" id="RHEA:15641"/>
        <dbReference type="ChEBI" id="CHEBI:15361"/>
        <dbReference type="ChEBI" id="CHEBI:15378"/>
        <dbReference type="ChEBI" id="CHEBI:16452"/>
        <dbReference type="ChEBI" id="CHEBI:16526"/>
        <dbReference type="EC" id="4.1.1.112"/>
    </reaction>
</comment>
<comment type="catalytic activity">
    <reaction evidence="1">
        <text>4-hydroxy-4-methyl-2-oxoglutarate = 2 pyruvate</text>
        <dbReference type="Rhea" id="RHEA:22748"/>
        <dbReference type="ChEBI" id="CHEBI:15361"/>
        <dbReference type="ChEBI" id="CHEBI:58276"/>
        <dbReference type="EC" id="4.1.3.17"/>
    </reaction>
</comment>
<comment type="cofactor">
    <cofactor evidence="2">
        <name>a divalent metal cation</name>
        <dbReference type="ChEBI" id="CHEBI:60240"/>
    </cofactor>
</comment>
<evidence type="ECO:0000256" key="9">
    <source>
        <dbReference type="ARBA" id="ARBA00029596"/>
    </source>
</evidence>
<evidence type="ECO:0000256" key="1">
    <source>
        <dbReference type="ARBA" id="ARBA00001342"/>
    </source>
</evidence>
<dbReference type="Pfam" id="PF03737">
    <property type="entry name" value="RraA-like"/>
    <property type="match status" value="1"/>
</dbReference>
<dbReference type="CDD" id="cd16841">
    <property type="entry name" value="RraA_family"/>
    <property type="match status" value="1"/>
</dbReference>
<comment type="similarity">
    <text evidence="3">Belongs to the class II aldolase/RraA-like family.</text>
</comment>
<evidence type="ECO:0000256" key="7">
    <source>
        <dbReference type="ARBA" id="ARBA00016549"/>
    </source>
</evidence>
<evidence type="ECO:0000256" key="2">
    <source>
        <dbReference type="ARBA" id="ARBA00001968"/>
    </source>
</evidence>
<evidence type="ECO:0000313" key="14">
    <source>
        <dbReference type="EMBL" id="QQM46152.1"/>
    </source>
</evidence>
<protein>
    <recommendedName>
        <fullName evidence="7">Putative 4-hydroxy-4-methyl-2-oxoglutarate aldolase</fullName>
        <ecNumber evidence="6">4.1.1.112</ecNumber>
        <ecNumber evidence="5">4.1.3.17</ecNumber>
    </recommendedName>
    <alternativeName>
        <fullName evidence="11">Oxaloacetate decarboxylase</fullName>
    </alternativeName>
    <alternativeName>
        <fullName evidence="9">Regulator of ribonuclease activity homolog</fullName>
    </alternativeName>
    <alternativeName>
        <fullName evidence="10">RraA-like protein</fullName>
    </alternativeName>
</protein>
<dbReference type="KEGG" id="slf:JEQ17_46550"/>
<accession>A0A7T7RGV4</accession>
<evidence type="ECO:0000256" key="5">
    <source>
        <dbReference type="ARBA" id="ARBA00012213"/>
    </source>
</evidence>
<dbReference type="SUPFAM" id="SSF89562">
    <property type="entry name" value="RraA-like"/>
    <property type="match status" value="1"/>
</dbReference>
<keyword evidence="15" id="KW-1185">Reference proteome</keyword>
<evidence type="ECO:0000256" key="12">
    <source>
        <dbReference type="ARBA" id="ARBA00047973"/>
    </source>
</evidence>
<dbReference type="Gene3D" id="3.50.30.40">
    <property type="entry name" value="Ribonuclease E inhibitor RraA/RraA-like"/>
    <property type="match status" value="1"/>
</dbReference>
<proteinExistence type="inferred from homology"/>
<dbReference type="InterPro" id="IPR005493">
    <property type="entry name" value="RraA/RraA-like"/>
</dbReference>
<feature type="binding site" evidence="13">
    <location>
        <position position="109"/>
    </location>
    <ligand>
        <name>Mg(2+)</name>
        <dbReference type="ChEBI" id="CHEBI:18420"/>
    </ligand>
</feature>
<dbReference type="GO" id="GO:0047443">
    <property type="term" value="F:4-hydroxy-4-methyl-2-oxoglutarate aldolase activity"/>
    <property type="evidence" value="ECO:0007669"/>
    <property type="project" value="UniProtKB-EC"/>
</dbReference>
<name>A0A7T7RGV4_9ACTN</name>
<evidence type="ECO:0000256" key="11">
    <source>
        <dbReference type="ARBA" id="ARBA00032305"/>
    </source>
</evidence>
<comment type="cofactor">
    <cofactor evidence="13">
        <name>Mg(2+)</name>
        <dbReference type="ChEBI" id="CHEBI:18420"/>
    </cofactor>
</comment>
<dbReference type="InterPro" id="IPR036704">
    <property type="entry name" value="RraA/RraA-like_sf"/>
</dbReference>
<comment type="subunit">
    <text evidence="4">Homotrimer.</text>
</comment>
<evidence type="ECO:0000256" key="13">
    <source>
        <dbReference type="PIRSR" id="PIRSR605493-1"/>
    </source>
</evidence>
<feature type="binding site" evidence="13">
    <location>
        <begin position="86"/>
        <end position="89"/>
    </location>
    <ligand>
        <name>substrate</name>
    </ligand>
</feature>
<evidence type="ECO:0000256" key="3">
    <source>
        <dbReference type="ARBA" id="ARBA00008621"/>
    </source>
</evidence>
<dbReference type="Proteomes" id="UP000595636">
    <property type="component" value="Chromosome"/>
</dbReference>
<feature type="binding site" evidence="13">
    <location>
        <position position="108"/>
    </location>
    <ligand>
        <name>substrate</name>
    </ligand>
</feature>